<evidence type="ECO:0000259" key="2">
    <source>
        <dbReference type="Pfam" id="PF14534"/>
    </source>
</evidence>
<comment type="caution">
    <text evidence="3">The sequence shown here is derived from an EMBL/GenBank/DDBJ whole genome shotgun (WGS) entry which is preliminary data.</text>
</comment>
<gene>
    <name evidence="3" type="ORF">DQQ10_21925</name>
</gene>
<dbReference type="SUPFAM" id="SSF54427">
    <property type="entry name" value="NTF2-like"/>
    <property type="match status" value="1"/>
</dbReference>
<dbReference type="OrthoDB" id="1119147at2"/>
<accession>A0A364XXJ3</accession>
<feature type="chain" id="PRO_5016933653" evidence="1">
    <location>
        <begin position="22"/>
        <end position="145"/>
    </location>
</feature>
<proteinExistence type="predicted"/>
<dbReference type="EMBL" id="QMFY01000014">
    <property type="protein sequence ID" value="RAV98957.1"/>
    <property type="molecule type" value="Genomic_DNA"/>
</dbReference>
<evidence type="ECO:0000313" key="3">
    <source>
        <dbReference type="EMBL" id="RAV98957.1"/>
    </source>
</evidence>
<dbReference type="Gene3D" id="3.10.450.50">
    <property type="match status" value="1"/>
</dbReference>
<evidence type="ECO:0000313" key="4">
    <source>
        <dbReference type="Proteomes" id="UP000251889"/>
    </source>
</evidence>
<reference evidence="3 4" key="1">
    <citation type="submission" date="2018-06" db="EMBL/GenBank/DDBJ databases">
        <title>Chryseolinea flavus sp. nov., a member of the phylum Bacteroidetes isolated from soil.</title>
        <authorList>
            <person name="Li Y."/>
            <person name="Wang J."/>
        </authorList>
    </citation>
    <scope>NUCLEOTIDE SEQUENCE [LARGE SCALE GENOMIC DNA]</scope>
    <source>
        <strain evidence="3 4">SDU1-6</strain>
    </source>
</reference>
<feature type="domain" description="DUF4440" evidence="2">
    <location>
        <begin position="34"/>
        <end position="135"/>
    </location>
</feature>
<dbReference type="RefSeq" id="WP_112749066.1">
    <property type="nucleotide sequence ID" value="NZ_QMFY01000014.1"/>
</dbReference>
<keyword evidence="1" id="KW-0732">Signal</keyword>
<sequence>MNKTILLVFFFCVTATTSLYAQGDEAAIKQSIITMFDGMSKLDEQIVRGELTKDFQLLEDGEVWNADSLTSFFKTMDKAAFSRINKFDFIKIEKRDNVAWVSYFNEAQIAYRERKFTIKWLESAVLVKDNKRWRISFLHSTKLRQ</sequence>
<dbReference type="InterPro" id="IPR032710">
    <property type="entry name" value="NTF2-like_dom_sf"/>
</dbReference>
<dbReference type="InterPro" id="IPR027843">
    <property type="entry name" value="DUF4440"/>
</dbReference>
<keyword evidence="4" id="KW-1185">Reference proteome</keyword>
<dbReference type="AlphaFoldDB" id="A0A364XXJ3"/>
<dbReference type="Proteomes" id="UP000251889">
    <property type="component" value="Unassembled WGS sequence"/>
</dbReference>
<protein>
    <submittedName>
        <fullName evidence="3">Nuclear transport factor 2 family protein</fullName>
    </submittedName>
</protein>
<evidence type="ECO:0000256" key="1">
    <source>
        <dbReference type="SAM" id="SignalP"/>
    </source>
</evidence>
<feature type="signal peptide" evidence="1">
    <location>
        <begin position="1"/>
        <end position="21"/>
    </location>
</feature>
<dbReference type="Pfam" id="PF14534">
    <property type="entry name" value="DUF4440"/>
    <property type="match status" value="1"/>
</dbReference>
<organism evidence="3 4">
    <name type="scientific">Pseudochryseolinea flava</name>
    <dbReference type="NCBI Taxonomy" id="2059302"/>
    <lineage>
        <taxon>Bacteria</taxon>
        <taxon>Pseudomonadati</taxon>
        <taxon>Bacteroidota</taxon>
        <taxon>Cytophagia</taxon>
        <taxon>Cytophagales</taxon>
        <taxon>Fulvivirgaceae</taxon>
        <taxon>Pseudochryseolinea</taxon>
    </lineage>
</organism>
<name>A0A364XXJ3_9BACT</name>